<dbReference type="Proteomes" id="UP001302494">
    <property type="component" value="Chromosome"/>
</dbReference>
<name>A0AA96JW62_9BACT</name>
<reference evidence="2 3" key="1">
    <citation type="submission" date="2023-01" db="EMBL/GenBank/DDBJ databases">
        <title>Cultivation and genomic characterization of new, ubiquitous marine nitrite-oxidizing bacteria from the Nitrospirales.</title>
        <authorList>
            <person name="Mueller A.J."/>
            <person name="Daebeler A."/>
            <person name="Herbold C.W."/>
            <person name="Kirkegaard R.H."/>
            <person name="Daims H."/>
        </authorList>
    </citation>
    <scope>NUCLEOTIDE SEQUENCE [LARGE SCALE GENOMIC DNA]</scope>
    <source>
        <strain evidence="2 3">DK</strain>
    </source>
</reference>
<dbReference type="EMBL" id="CP116968">
    <property type="protein sequence ID" value="WNM62487.1"/>
    <property type="molecule type" value="Genomic_DNA"/>
</dbReference>
<keyword evidence="1" id="KW-0812">Transmembrane</keyword>
<feature type="transmembrane region" description="Helical" evidence="1">
    <location>
        <begin position="63"/>
        <end position="85"/>
    </location>
</feature>
<evidence type="ECO:0000256" key="1">
    <source>
        <dbReference type="SAM" id="Phobius"/>
    </source>
</evidence>
<sequence>MNQFTVSFPELRNIASDAFSYGPFLFALLFNLFITNWAYSIYRKACMRTDPPATETEKNTYRSYFWLSGWFGILLVVVSIGWWFFRGPGDKKPSTHVFQGVFKNLQDYERLTSTEFYLRQELIPKLHPEARQLRHQHFLIIKDKPFNDQNTFSLYYSKDPRGTDPEILELKYTPDPEPKYAITWDETLERTAIKPLYEVKAKSRFTEDPFTDVAYAFNPIGWKPVMNRELTLLNSTFFTLTNSDSKVTILQLENPSSHVAEKITALDELKKWNDEEIEAYFEALIPTESRVLVMLDLTRHTDRELASKAKQIISRVDINRIVAMDLLSTDQTRRQVAKETLFRVEQKRAEEILEKALEVNRTHTTRPEAELNDLAQKVQAGMKTRIIFPTGSVEGDRYYIRALWDSGREDVVVCLAKLFYPALQHTESLDKYTQKIASSQGWYIFAKEKFQIIRLAESAETCGASVTFVPF</sequence>
<evidence type="ECO:0000313" key="3">
    <source>
        <dbReference type="Proteomes" id="UP001302494"/>
    </source>
</evidence>
<organism evidence="2 3">
    <name type="scientific">Candidatus Nitrospira neomarina</name>
    <dbReference type="NCBI Taxonomy" id="3020899"/>
    <lineage>
        <taxon>Bacteria</taxon>
        <taxon>Pseudomonadati</taxon>
        <taxon>Nitrospirota</taxon>
        <taxon>Nitrospiria</taxon>
        <taxon>Nitrospirales</taxon>
        <taxon>Nitrospiraceae</taxon>
        <taxon>Nitrospira</taxon>
    </lineage>
</organism>
<feature type="transmembrane region" description="Helical" evidence="1">
    <location>
        <begin position="20"/>
        <end position="42"/>
    </location>
</feature>
<keyword evidence="1" id="KW-1133">Transmembrane helix</keyword>
<dbReference type="AlphaFoldDB" id="A0AA96JW62"/>
<gene>
    <name evidence="2" type="ORF">PQG83_01710</name>
</gene>
<accession>A0AA96JW62</accession>
<protein>
    <submittedName>
        <fullName evidence="2">Uncharacterized protein</fullName>
    </submittedName>
</protein>
<dbReference type="RefSeq" id="WP_312746055.1">
    <property type="nucleotide sequence ID" value="NZ_CP116968.1"/>
</dbReference>
<keyword evidence="3" id="KW-1185">Reference proteome</keyword>
<proteinExistence type="predicted"/>
<dbReference type="KEGG" id="nneo:PQG83_01710"/>
<keyword evidence="1" id="KW-0472">Membrane</keyword>
<evidence type="ECO:0000313" key="2">
    <source>
        <dbReference type="EMBL" id="WNM62487.1"/>
    </source>
</evidence>